<accession>A0A917Z6S1</accession>
<feature type="signal peptide" evidence="1">
    <location>
        <begin position="1"/>
        <end position="21"/>
    </location>
</feature>
<dbReference type="RefSeq" id="WP_188857808.1">
    <property type="nucleotide sequence ID" value="NZ_BMLT01000001.1"/>
</dbReference>
<comment type="caution">
    <text evidence="2">The sequence shown here is derived from an EMBL/GenBank/DDBJ whole genome shotgun (WGS) entry which is preliminary data.</text>
</comment>
<sequence>MNPVWAALLVCCLITTPKALAELPVQPPGAGIHPLCFVQLFAALRTEDPFQPVACDSLPGGQPVEILPGQDAADLTYSSEIFGETGRTRGFVAYTVAGHWPSSNNDNQWTLFEVTTNYGDVGLYSSIWLLMQPGDRQIVEPLLYLPGGDRCNDGGLLVSEVASDRLIFMSAATPFRLLNPTTDTDWHLISLGPGGEPRLEKGPFMGWQPGRDVSDAATACAGRLVKSYNFKTDRLDVLGVHIDRQAFLDARQGSRQACINEWLKRQPFERAGALEGRVLDVDLDTWSEMLSSLGSECSG</sequence>
<keyword evidence="1" id="KW-0732">Signal</keyword>
<keyword evidence="3" id="KW-1185">Reference proteome</keyword>
<proteinExistence type="predicted"/>
<evidence type="ECO:0000313" key="2">
    <source>
        <dbReference type="EMBL" id="GGO76667.1"/>
    </source>
</evidence>
<name>A0A917Z6S1_9GAMM</name>
<gene>
    <name evidence="2" type="ORF">GCM10011348_04420</name>
</gene>
<organism evidence="2 3">
    <name type="scientific">Marinobacterium nitratireducens</name>
    <dbReference type="NCBI Taxonomy" id="518897"/>
    <lineage>
        <taxon>Bacteria</taxon>
        <taxon>Pseudomonadati</taxon>
        <taxon>Pseudomonadota</taxon>
        <taxon>Gammaproteobacteria</taxon>
        <taxon>Oceanospirillales</taxon>
        <taxon>Oceanospirillaceae</taxon>
        <taxon>Marinobacterium</taxon>
    </lineage>
</organism>
<evidence type="ECO:0000313" key="3">
    <source>
        <dbReference type="Proteomes" id="UP000599578"/>
    </source>
</evidence>
<protein>
    <recommendedName>
        <fullName evidence="4">YARHG domain-containing protein</fullName>
    </recommendedName>
</protein>
<reference evidence="2 3" key="1">
    <citation type="journal article" date="2014" name="Int. J. Syst. Evol. Microbiol.">
        <title>Complete genome sequence of Corynebacterium casei LMG S-19264T (=DSM 44701T), isolated from a smear-ripened cheese.</title>
        <authorList>
            <consortium name="US DOE Joint Genome Institute (JGI-PGF)"/>
            <person name="Walter F."/>
            <person name="Albersmeier A."/>
            <person name="Kalinowski J."/>
            <person name="Ruckert C."/>
        </authorList>
    </citation>
    <scope>NUCLEOTIDE SEQUENCE [LARGE SCALE GENOMIC DNA]</scope>
    <source>
        <strain evidence="2 3">CGMCC 1.7286</strain>
    </source>
</reference>
<dbReference type="AlphaFoldDB" id="A0A917Z6S1"/>
<feature type="chain" id="PRO_5037917091" description="YARHG domain-containing protein" evidence="1">
    <location>
        <begin position="22"/>
        <end position="299"/>
    </location>
</feature>
<dbReference type="EMBL" id="BMLT01000001">
    <property type="protein sequence ID" value="GGO76667.1"/>
    <property type="molecule type" value="Genomic_DNA"/>
</dbReference>
<evidence type="ECO:0008006" key="4">
    <source>
        <dbReference type="Google" id="ProtNLM"/>
    </source>
</evidence>
<dbReference type="Proteomes" id="UP000599578">
    <property type="component" value="Unassembled WGS sequence"/>
</dbReference>
<evidence type="ECO:0000256" key="1">
    <source>
        <dbReference type="SAM" id="SignalP"/>
    </source>
</evidence>